<protein>
    <submittedName>
        <fullName evidence="2">Uncharacterized protein</fullName>
    </submittedName>
</protein>
<dbReference type="AlphaFoldDB" id="A0A242MBC0"/>
<sequence length="39" mass="4530">MDRITVFTMTMPPQQTLQNGQARTKHKEVDVGRNARFEP</sequence>
<reference evidence="2 3" key="1">
    <citation type="submission" date="2017-03" db="EMBL/GenBank/DDBJ databases">
        <title>Genome analysis of strain PAMC 26577.</title>
        <authorList>
            <person name="Oh H.-M."/>
            <person name="Yang J.-A."/>
        </authorList>
    </citation>
    <scope>NUCLEOTIDE SEQUENCE [LARGE SCALE GENOMIC DNA]</scope>
    <source>
        <strain evidence="2 3">PAMC 26577</strain>
    </source>
</reference>
<comment type="caution">
    <text evidence="2">The sequence shown here is derived from an EMBL/GenBank/DDBJ whole genome shotgun (WGS) entry which is preliminary data.</text>
</comment>
<evidence type="ECO:0000256" key="1">
    <source>
        <dbReference type="SAM" id="MobiDB-lite"/>
    </source>
</evidence>
<feature type="compositionally biased region" description="Basic and acidic residues" evidence="1">
    <location>
        <begin position="27"/>
        <end position="39"/>
    </location>
</feature>
<dbReference type="EMBL" id="NBTZ01000141">
    <property type="protein sequence ID" value="OTP68033.1"/>
    <property type="molecule type" value="Genomic_DNA"/>
</dbReference>
<gene>
    <name evidence="2" type="ORF">PAMC26577_34910</name>
</gene>
<organism evidence="2 3">
    <name type="scientific">Caballeronia sordidicola</name>
    <name type="common">Burkholderia sordidicola</name>
    <dbReference type="NCBI Taxonomy" id="196367"/>
    <lineage>
        <taxon>Bacteria</taxon>
        <taxon>Pseudomonadati</taxon>
        <taxon>Pseudomonadota</taxon>
        <taxon>Betaproteobacteria</taxon>
        <taxon>Burkholderiales</taxon>
        <taxon>Burkholderiaceae</taxon>
        <taxon>Caballeronia</taxon>
    </lineage>
</organism>
<feature type="region of interest" description="Disordered" evidence="1">
    <location>
        <begin position="17"/>
        <end position="39"/>
    </location>
</feature>
<name>A0A242MBC0_CABSO</name>
<evidence type="ECO:0000313" key="2">
    <source>
        <dbReference type="EMBL" id="OTP68033.1"/>
    </source>
</evidence>
<dbReference type="Proteomes" id="UP000195221">
    <property type="component" value="Unassembled WGS sequence"/>
</dbReference>
<evidence type="ECO:0000313" key="3">
    <source>
        <dbReference type="Proteomes" id="UP000195221"/>
    </source>
</evidence>
<proteinExistence type="predicted"/>
<accession>A0A242MBC0</accession>